<dbReference type="STRING" id="205917.A0A4Y9YXI4"/>
<evidence type="ECO:0000313" key="3">
    <source>
        <dbReference type="Proteomes" id="UP000298327"/>
    </source>
</evidence>
<reference evidence="2 3" key="1">
    <citation type="submission" date="2019-02" db="EMBL/GenBank/DDBJ databases">
        <title>Genome sequencing of the rare red list fungi Dentipellis fragilis.</title>
        <authorList>
            <person name="Buettner E."/>
            <person name="Kellner H."/>
        </authorList>
    </citation>
    <scope>NUCLEOTIDE SEQUENCE [LARGE SCALE GENOMIC DNA]</scope>
    <source>
        <strain evidence="2 3">DSM 105465</strain>
    </source>
</reference>
<evidence type="ECO:0000313" key="2">
    <source>
        <dbReference type="EMBL" id="TFY66460.1"/>
    </source>
</evidence>
<proteinExistence type="predicted"/>
<sequence length="337" mass="36276">MQIKIALASLGLGLLATHVQAGFLAAPASPAEKPGWPSVKRADDQQLLIKPSINILSNYSDRDVLLLNYGTTLGQLESSFYNTGLKYTDSAFDKAGFPKNTRAFYEQAAKNTQTQLDGYNSLLGKGVPQPCVWKFPVQDVASFVQTSDVIGFIMSSVYTSGLQYLVDPDLHAAAASILGTKARQSAWISGVIRGGSPISNAFETPMDLDQAWTLALSFIQSCPQSNLPLPVRVFNPLNITTPAASIGTGKKISLNFTPVNTTSTTYWAAFLQGLETTYIPLQGKAPYSVTIPQSLKGFSFLIIANDTQKISNDFVTMAGPVVLDLPSNGHPFLFPTN</sequence>
<dbReference type="Proteomes" id="UP000298327">
    <property type="component" value="Unassembled WGS sequence"/>
</dbReference>
<accession>A0A4Y9YXI4</accession>
<organism evidence="2 3">
    <name type="scientific">Dentipellis fragilis</name>
    <dbReference type="NCBI Taxonomy" id="205917"/>
    <lineage>
        <taxon>Eukaryota</taxon>
        <taxon>Fungi</taxon>
        <taxon>Dikarya</taxon>
        <taxon>Basidiomycota</taxon>
        <taxon>Agaricomycotina</taxon>
        <taxon>Agaricomycetes</taxon>
        <taxon>Russulales</taxon>
        <taxon>Hericiaceae</taxon>
        <taxon>Dentipellis</taxon>
    </lineage>
</organism>
<gene>
    <name evidence="2" type="ORF">EVG20_g4628</name>
</gene>
<keyword evidence="1" id="KW-0732">Signal</keyword>
<name>A0A4Y9YXI4_9AGAM</name>
<keyword evidence="3" id="KW-1185">Reference proteome</keyword>
<dbReference type="InterPro" id="IPR039254">
    <property type="entry name" value="Rds1"/>
</dbReference>
<dbReference type="PANTHER" id="PTHR38705:SF1">
    <property type="entry name" value="PROTEIN RDS1"/>
    <property type="match status" value="1"/>
</dbReference>
<comment type="caution">
    <text evidence="2">The sequence shown here is derived from an EMBL/GenBank/DDBJ whole genome shotgun (WGS) entry which is preliminary data.</text>
</comment>
<dbReference type="AlphaFoldDB" id="A0A4Y9YXI4"/>
<dbReference type="EMBL" id="SEOQ01000245">
    <property type="protein sequence ID" value="TFY66460.1"/>
    <property type="molecule type" value="Genomic_DNA"/>
</dbReference>
<protein>
    <submittedName>
        <fullName evidence="2">Uncharacterized protein</fullName>
    </submittedName>
</protein>
<feature type="signal peptide" evidence="1">
    <location>
        <begin position="1"/>
        <end position="21"/>
    </location>
</feature>
<dbReference type="Pfam" id="PF13668">
    <property type="entry name" value="Ferritin_2"/>
    <property type="match status" value="1"/>
</dbReference>
<feature type="chain" id="PRO_5021241737" evidence="1">
    <location>
        <begin position="22"/>
        <end position="337"/>
    </location>
</feature>
<evidence type="ECO:0000256" key="1">
    <source>
        <dbReference type="SAM" id="SignalP"/>
    </source>
</evidence>
<dbReference type="PANTHER" id="PTHR38705">
    <property type="entry name" value="PROTEIN RDS1"/>
    <property type="match status" value="1"/>
</dbReference>
<dbReference type="OrthoDB" id="1001765at2759"/>